<evidence type="ECO:0000256" key="4">
    <source>
        <dbReference type="ARBA" id="ARBA00023163"/>
    </source>
</evidence>
<protein>
    <submittedName>
        <fullName evidence="9">B3 domain-containing protein Os01g0234100-like</fullName>
    </submittedName>
</protein>
<dbReference type="OrthoDB" id="1909330at2759"/>
<dbReference type="CDD" id="cd10017">
    <property type="entry name" value="B3_DNA"/>
    <property type="match status" value="1"/>
</dbReference>
<gene>
    <name evidence="9" type="primary">LOC101505174</name>
</gene>
<keyword evidence="3" id="KW-0238">DNA-binding</keyword>
<keyword evidence="2" id="KW-0805">Transcription regulation</keyword>
<dbReference type="RefSeq" id="XP_004509147.1">
    <property type="nucleotide sequence ID" value="XM_004509090.3"/>
</dbReference>
<dbReference type="KEGG" id="cam:101505174"/>
<evidence type="ECO:0000256" key="5">
    <source>
        <dbReference type="ARBA" id="ARBA00023242"/>
    </source>
</evidence>
<evidence type="ECO:0000256" key="6">
    <source>
        <dbReference type="SAM" id="MobiDB-lite"/>
    </source>
</evidence>
<evidence type="ECO:0000259" key="7">
    <source>
        <dbReference type="PROSITE" id="PS50863"/>
    </source>
</evidence>
<evidence type="ECO:0000256" key="3">
    <source>
        <dbReference type="ARBA" id="ARBA00023125"/>
    </source>
</evidence>
<dbReference type="Pfam" id="PF02362">
    <property type="entry name" value="B3"/>
    <property type="match status" value="1"/>
</dbReference>
<dbReference type="SUPFAM" id="SSF101936">
    <property type="entry name" value="DNA-binding pseudobarrel domain"/>
    <property type="match status" value="1"/>
</dbReference>
<evidence type="ECO:0000313" key="9">
    <source>
        <dbReference type="RefSeq" id="XP_004509147.1"/>
    </source>
</evidence>
<dbReference type="Proteomes" id="UP000087171">
    <property type="component" value="Chromosome Ca7"/>
</dbReference>
<feature type="domain" description="TF-B3" evidence="7">
    <location>
        <begin position="117"/>
        <end position="208"/>
    </location>
</feature>
<dbReference type="PaxDb" id="3827-XP_004509147.1"/>
<dbReference type="GO" id="GO:0005634">
    <property type="term" value="C:nucleus"/>
    <property type="evidence" value="ECO:0007669"/>
    <property type="project" value="UniProtKB-SubCell"/>
</dbReference>
<dbReference type="Gene3D" id="2.40.330.10">
    <property type="entry name" value="DNA-binding pseudobarrel domain"/>
    <property type="match status" value="1"/>
</dbReference>
<keyword evidence="4" id="KW-0804">Transcription</keyword>
<dbReference type="SMART" id="SM01019">
    <property type="entry name" value="B3"/>
    <property type="match status" value="1"/>
</dbReference>
<dbReference type="InterPro" id="IPR003340">
    <property type="entry name" value="B3_DNA-bd"/>
</dbReference>
<dbReference type="PANTHER" id="PTHR31391">
    <property type="entry name" value="B3 DOMAIN-CONTAINING PROTEIN OS11G0197600-RELATED"/>
    <property type="match status" value="1"/>
</dbReference>
<sequence>MSKMVAVDEKKRDGMVQQNDQVTLAFHGGDVYDGVPLAHCSKKSPLDDKQNKVVDNKCKLLKNPTKQATPDESQSQKFASSMKVTTDGTFSRGEAISSAVIQAEGLRSHLGSEFPSFVKSLVRSHVASCFWMGLPVAYCKRNLPDKDTTITLEDESGREYKTKYIACKTGLSAGWRQFSAVHKLLEGDVVVFQLVEPTKFKVYIIRASNNLKELEGIILNPDSCTKQKVGGRNNIDSDAVACNSPKRKNGKQVPQDIQKKKRTTISKMEAKAKKSIENSENDSEDAFSEIFEGFKMPEFKDLKGFESFNIIVDGMQIDDEFSTEVRNKYYKLCYSQQAYLHENLIKGLNYKLVSGIICETVHIADAIKVSVISTPRVEFSSWDKTLLAFEHLGMNVQFLRVRLRRLVSIAYENVDAEETRRYLAYRTERSRADDEINNVEMKLEELKEACYGFSAYLESLKFKAENYQHKFHKEVAANW</sequence>
<keyword evidence="5" id="KW-0539">Nucleus</keyword>
<evidence type="ECO:0000256" key="2">
    <source>
        <dbReference type="ARBA" id="ARBA00023015"/>
    </source>
</evidence>
<dbReference type="AlphaFoldDB" id="A0A1S2YSD0"/>
<dbReference type="STRING" id="3827.A0A1S2YSD0"/>
<reference evidence="9" key="2">
    <citation type="submission" date="2025-08" db="UniProtKB">
        <authorList>
            <consortium name="RefSeq"/>
        </authorList>
    </citation>
    <scope>IDENTIFICATION</scope>
    <source>
        <tissue evidence="9">Etiolated seedlings</tissue>
    </source>
</reference>
<dbReference type="InterPro" id="IPR015300">
    <property type="entry name" value="DNA-bd_pseudobarrel_sf"/>
</dbReference>
<dbReference type="PANTHER" id="PTHR31391:SF135">
    <property type="entry name" value="B3 DOMAIN-CONTAINING PROTEIN OS01G0234100-LIKE ISOFORM X1"/>
    <property type="match status" value="1"/>
</dbReference>
<name>A0A1S2YSD0_CICAR</name>
<dbReference type="PROSITE" id="PS50863">
    <property type="entry name" value="B3"/>
    <property type="match status" value="1"/>
</dbReference>
<accession>A0A1S2YSD0</accession>
<organism evidence="8 9">
    <name type="scientific">Cicer arietinum</name>
    <name type="common">Chickpea</name>
    <name type="synonym">Garbanzo</name>
    <dbReference type="NCBI Taxonomy" id="3827"/>
    <lineage>
        <taxon>Eukaryota</taxon>
        <taxon>Viridiplantae</taxon>
        <taxon>Streptophyta</taxon>
        <taxon>Embryophyta</taxon>
        <taxon>Tracheophyta</taxon>
        <taxon>Spermatophyta</taxon>
        <taxon>Magnoliopsida</taxon>
        <taxon>eudicotyledons</taxon>
        <taxon>Gunneridae</taxon>
        <taxon>Pentapetalae</taxon>
        <taxon>rosids</taxon>
        <taxon>fabids</taxon>
        <taxon>Fabales</taxon>
        <taxon>Fabaceae</taxon>
        <taxon>Papilionoideae</taxon>
        <taxon>50 kb inversion clade</taxon>
        <taxon>NPAAA clade</taxon>
        <taxon>Hologalegina</taxon>
        <taxon>IRL clade</taxon>
        <taxon>Cicereae</taxon>
        <taxon>Cicer</taxon>
    </lineage>
</organism>
<feature type="compositionally biased region" description="Basic and acidic residues" evidence="6">
    <location>
        <begin position="268"/>
        <end position="277"/>
    </location>
</feature>
<dbReference type="GO" id="GO:0003677">
    <property type="term" value="F:DNA binding"/>
    <property type="evidence" value="ECO:0007669"/>
    <property type="project" value="UniProtKB-KW"/>
</dbReference>
<dbReference type="GeneID" id="101505174"/>
<reference evidence="8" key="1">
    <citation type="journal article" date="2013" name="Nat. Biotechnol.">
        <title>Draft genome sequence of chickpea (Cicer arietinum) provides a resource for trait improvement.</title>
        <authorList>
            <person name="Varshney R.K."/>
            <person name="Song C."/>
            <person name="Saxena R.K."/>
            <person name="Azam S."/>
            <person name="Yu S."/>
            <person name="Sharpe A.G."/>
            <person name="Cannon S."/>
            <person name="Baek J."/>
            <person name="Rosen B.D."/>
            <person name="Tar'an B."/>
            <person name="Millan T."/>
            <person name="Zhang X."/>
            <person name="Ramsay L.D."/>
            <person name="Iwata A."/>
            <person name="Wang Y."/>
            <person name="Nelson W."/>
            <person name="Farmer A.D."/>
            <person name="Gaur P.M."/>
            <person name="Soderlund C."/>
            <person name="Penmetsa R.V."/>
            <person name="Xu C."/>
            <person name="Bharti A.K."/>
            <person name="He W."/>
            <person name="Winter P."/>
            <person name="Zhao S."/>
            <person name="Hane J.K."/>
            <person name="Carrasquilla-Garcia N."/>
            <person name="Condie J.A."/>
            <person name="Upadhyaya H.D."/>
            <person name="Luo M.C."/>
            <person name="Thudi M."/>
            <person name="Gowda C.L."/>
            <person name="Singh N.P."/>
            <person name="Lichtenzveig J."/>
            <person name="Gali K.K."/>
            <person name="Rubio J."/>
            <person name="Nadarajan N."/>
            <person name="Dolezel J."/>
            <person name="Bansal K.C."/>
            <person name="Xu X."/>
            <person name="Edwards D."/>
            <person name="Zhang G."/>
            <person name="Kahl G."/>
            <person name="Gil J."/>
            <person name="Singh K.B."/>
            <person name="Datta S.K."/>
            <person name="Jackson S.A."/>
            <person name="Wang J."/>
            <person name="Cook D.R."/>
        </authorList>
    </citation>
    <scope>NUCLEOTIDE SEQUENCE [LARGE SCALE GENOMIC DNA]</scope>
    <source>
        <strain evidence="8">cv. CDC Frontier</strain>
    </source>
</reference>
<dbReference type="InterPro" id="IPR044837">
    <property type="entry name" value="REM16-like"/>
</dbReference>
<dbReference type="eggNOG" id="ENOG502QWFE">
    <property type="taxonomic scope" value="Eukaryota"/>
</dbReference>
<keyword evidence="8" id="KW-1185">Reference proteome</keyword>
<comment type="subcellular location">
    <subcellularLocation>
        <location evidence="1">Nucleus</location>
    </subcellularLocation>
</comment>
<proteinExistence type="predicted"/>
<evidence type="ECO:0000313" key="8">
    <source>
        <dbReference type="Proteomes" id="UP000087171"/>
    </source>
</evidence>
<evidence type="ECO:0000256" key="1">
    <source>
        <dbReference type="ARBA" id="ARBA00004123"/>
    </source>
</evidence>
<feature type="region of interest" description="Disordered" evidence="6">
    <location>
        <begin position="244"/>
        <end position="280"/>
    </location>
</feature>